<gene>
    <name evidence="1" type="ORF">K5I29_04120</name>
</gene>
<dbReference type="Proteomes" id="UP001163328">
    <property type="component" value="Chromosome"/>
</dbReference>
<dbReference type="EMBL" id="CP081495">
    <property type="protein sequence ID" value="UYW02095.1"/>
    <property type="molecule type" value="Genomic_DNA"/>
</dbReference>
<evidence type="ECO:0000313" key="1">
    <source>
        <dbReference type="EMBL" id="UYW02095.1"/>
    </source>
</evidence>
<proteinExistence type="predicted"/>
<protein>
    <submittedName>
        <fullName evidence="1">Uncharacterized protein</fullName>
    </submittedName>
</protein>
<keyword evidence="2" id="KW-1185">Reference proteome</keyword>
<reference evidence="1" key="1">
    <citation type="submission" date="2021-08" db="EMBL/GenBank/DDBJ databases">
        <title>Flavobacterium sp. strain CC-SYL302.</title>
        <authorList>
            <person name="Lin S.-Y."/>
            <person name="Lee T.-H."/>
            <person name="Young C.-C."/>
        </authorList>
    </citation>
    <scope>NUCLEOTIDE SEQUENCE</scope>
    <source>
        <strain evidence="1">CC-SYL302</strain>
    </source>
</reference>
<organism evidence="1 2">
    <name type="scientific">Flavobacterium agricola</name>
    <dbReference type="NCBI Taxonomy" id="2870839"/>
    <lineage>
        <taxon>Bacteria</taxon>
        <taxon>Pseudomonadati</taxon>
        <taxon>Bacteroidota</taxon>
        <taxon>Flavobacteriia</taxon>
        <taxon>Flavobacteriales</taxon>
        <taxon>Flavobacteriaceae</taxon>
        <taxon>Flavobacterium</taxon>
    </lineage>
</organism>
<dbReference type="RefSeq" id="WP_264434581.1">
    <property type="nucleotide sequence ID" value="NZ_CP081495.1"/>
</dbReference>
<name>A0ABY6M3L6_9FLAO</name>
<evidence type="ECO:0000313" key="2">
    <source>
        <dbReference type="Proteomes" id="UP001163328"/>
    </source>
</evidence>
<accession>A0ABY6M3L6</accession>
<sequence>MNSEIVNDLVGLKTQLKEISNKVSKSSKSIEEAQIRLKPFCSLEIEIEKTIKKIKQ</sequence>